<organism evidence="1 2">
    <name type="scientific">Leucogyrophana mollusca</name>
    <dbReference type="NCBI Taxonomy" id="85980"/>
    <lineage>
        <taxon>Eukaryota</taxon>
        <taxon>Fungi</taxon>
        <taxon>Dikarya</taxon>
        <taxon>Basidiomycota</taxon>
        <taxon>Agaricomycotina</taxon>
        <taxon>Agaricomycetes</taxon>
        <taxon>Agaricomycetidae</taxon>
        <taxon>Boletales</taxon>
        <taxon>Boletales incertae sedis</taxon>
        <taxon>Leucogyrophana</taxon>
    </lineage>
</organism>
<protein>
    <submittedName>
        <fullName evidence="1">Uncharacterized protein</fullName>
    </submittedName>
</protein>
<gene>
    <name evidence="1" type="ORF">BV22DRAFT_1023922</name>
</gene>
<accession>A0ACB8B0C3</accession>
<feature type="non-terminal residue" evidence="1">
    <location>
        <position position="1"/>
    </location>
</feature>
<proteinExistence type="predicted"/>
<evidence type="ECO:0000313" key="1">
    <source>
        <dbReference type="EMBL" id="KAH7918849.1"/>
    </source>
</evidence>
<name>A0ACB8B0C3_9AGAM</name>
<dbReference type="Proteomes" id="UP000790709">
    <property type="component" value="Unassembled WGS sequence"/>
</dbReference>
<keyword evidence="2" id="KW-1185">Reference proteome</keyword>
<comment type="caution">
    <text evidence="1">The sequence shown here is derived from an EMBL/GenBank/DDBJ whole genome shotgun (WGS) entry which is preliminary data.</text>
</comment>
<evidence type="ECO:0000313" key="2">
    <source>
        <dbReference type="Proteomes" id="UP000790709"/>
    </source>
</evidence>
<reference evidence="1" key="1">
    <citation type="journal article" date="2021" name="New Phytol.">
        <title>Evolutionary innovations through gain and loss of genes in the ectomycorrhizal Boletales.</title>
        <authorList>
            <person name="Wu G."/>
            <person name="Miyauchi S."/>
            <person name="Morin E."/>
            <person name="Kuo A."/>
            <person name="Drula E."/>
            <person name="Varga T."/>
            <person name="Kohler A."/>
            <person name="Feng B."/>
            <person name="Cao Y."/>
            <person name="Lipzen A."/>
            <person name="Daum C."/>
            <person name="Hundley H."/>
            <person name="Pangilinan J."/>
            <person name="Johnson J."/>
            <person name="Barry K."/>
            <person name="LaButti K."/>
            <person name="Ng V."/>
            <person name="Ahrendt S."/>
            <person name="Min B."/>
            <person name="Choi I.G."/>
            <person name="Park H."/>
            <person name="Plett J.M."/>
            <person name="Magnuson J."/>
            <person name="Spatafora J.W."/>
            <person name="Nagy L.G."/>
            <person name="Henrissat B."/>
            <person name="Grigoriev I.V."/>
            <person name="Yang Z.L."/>
            <person name="Xu J."/>
            <person name="Martin F.M."/>
        </authorList>
    </citation>
    <scope>NUCLEOTIDE SEQUENCE</scope>
    <source>
        <strain evidence="1">KUC20120723A-06</strain>
    </source>
</reference>
<sequence length="93" mass="10478">AFLGTIGVARIFIANFSKWAHTPNILTKKFVFGPQQIAVQEDLKKALLSSTALRAIDYHSEEKVLLAVNTNPIVVRFYISQCDLANPKKHYFT</sequence>
<dbReference type="EMBL" id="MU266726">
    <property type="protein sequence ID" value="KAH7918849.1"/>
    <property type="molecule type" value="Genomic_DNA"/>
</dbReference>